<dbReference type="Pfam" id="PF00712">
    <property type="entry name" value="DNA_pol3_beta"/>
    <property type="match status" value="1"/>
</dbReference>
<comment type="subcellular location">
    <subcellularLocation>
        <location evidence="1 10">Cytoplasm</location>
    </subcellularLocation>
</comment>
<dbReference type="PIRSF" id="PIRSF000804">
    <property type="entry name" value="DNA_pol_III_b"/>
    <property type="match status" value="1"/>
</dbReference>
<keyword evidence="5 10" id="KW-0808">Transferase</keyword>
<feature type="domain" description="DNA polymerase III beta sliding clamp central" evidence="12">
    <location>
        <begin position="133"/>
        <end position="247"/>
    </location>
</feature>
<evidence type="ECO:0000256" key="5">
    <source>
        <dbReference type="ARBA" id="ARBA00022679"/>
    </source>
</evidence>
<dbReference type="Pfam" id="PF02767">
    <property type="entry name" value="DNA_pol3_beta_2"/>
    <property type="match status" value="1"/>
</dbReference>
<evidence type="ECO:0000256" key="10">
    <source>
        <dbReference type="PIRNR" id="PIRNR000804"/>
    </source>
</evidence>
<dbReference type="InterPro" id="IPR022634">
    <property type="entry name" value="DNA_polIII_beta_N"/>
</dbReference>
<dbReference type="SUPFAM" id="SSF55979">
    <property type="entry name" value="DNA clamp"/>
    <property type="match status" value="3"/>
</dbReference>
<evidence type="ECO:0000256" key="7">
    <source>
        <dbReference type="ARBA" id="ARBA00022705"/>
    </source>
</evidence>
<dbReference type="GO" id="GO:0003887">
    <property type="term" value="F:DNA-directed DNA polymerase activity"/>
    <property type="evidence" value="ECO:0007669"/>
    <property type="project" value="UniProtKB-EC"/>
</dbReference>
<evidence type="ECO:0000259" key="12">
    <source>
        <dbReference type="Pfam" id="PF02767"/>
    </source>
</evidence>
<dbReference type="SMART" id="SM00480">
    <property type="entry name" value="POL3Bc"/>
    <property type="match status" value="1"/>
</dbReference>
<protein>
    <recommendedName>
        <fullName evidence="3 10">Beta sliding clamp</fullName>
    </recommendedName>
</protein>
<comment type="function">
    <text evidence="10">Confers DNA tethering and processivity to DNA polymerases and other proteins. Acts as a clamp, forming a ring around DNA (a reaction catalyzed by the clamp-loading complex) which diffuses in an ATP-independent manner freely and bidirectionally along dsDNA. Initially characterized for its ability to contact the catalytic subunit of DNA polymerase III (Pol III), a complex, multichain enzyme responsible for most of the replicative synthesis in bacteria; Pol III exhibits 3'-5' exonuclease proofreading activity. The beta chain is required for initiation of replication as well as for processivity of DNA replication.</text>
</comment>
<keyword evidence="4 10" id="KW-0963">Cytoplasm</keyword>
<dbReference type="CDD" id="cd00140">
    <property type="entry name" value="beta_clamp"/>
    <property type="match status" value="1"/>
</dbReference>
<evidence type="ECO:0000259" key="11">
    <source>
        <dbReference type="Pfam" id="PF00712"/>
    </source>
</evidence>
<keyword evidence="15" id="KW-1185">Reference proteome</keyword>
<dbReference type="PANTHER" id="PTHR30478">
    <property type="entry name" value="DNA POLYMERASE III SUBUNIT BETA"/>
    <property type="match status" value="1"/>
</dbReference>
<evidence type="ECO:0000256" key="8">
    <source>
        <dbReference type="ARBA" id="ARBA00022932"/>
    </source>
</evidence>
<dbReference type="NCBIfam" id="TIGR00663">
    <property type="entry name" value="dnan"/>
    <property type="match status" value="1"/>
</dbReference>
<reference evidence="14 15" key="1">
    <citation type="submission" date="2023-10" db="EMBL/GenBank/DDBJ databases">
        <title>Holzapfeliella saturejae sp. nov. isolated from Satureja montana flowers.</title>
        <authorList>
            <person name="Alcantara C."/>
            <person name="Zuniga M."/>
            <person name="Landete J.M."/>
            <person name="Monedero V."/>
        </authorList>
    </citation>
    <scope>NUCLEOTIDE SEQUENCE [LARGE SCALE GENOMIC DNA]</scope>
    <source>
        <strain evidence="14 15">He02</strain>
    </source>
</reference>
<feature type="domain" description="DNA polymerase III beta sliding clamp C-terminal" evidence="13">
    <location>
        <begin position="250"/>
        <end position="374"/>
    </location>
</feature>
<keyword evidence="6 10" id="KW-0548">Nucleotidyltransferase</keyword>
<dbReference type="InterPro" id="IPR022637">
    <property type="entry name" value="DNA_polIII_beta_cen"/>
</dbReference>
<keyword evidence="7 10" id="KW-0235">DNA replication</keyword>
<dbReference type="Pfam" id="PF02768">
    <property type="entry name" value="DNA_pol3_beta_3"/>
    <property type="match status" value="1"/>
</dbReference>
<comment type="caution">
    <text evidence="14">The sequence shown here is derived from an EMBL/GenBank/DDBJ whole genome shotgun (WGS) entry which is preliminary data.</text>
</comment>
<proteinExistence type="inferred from homology"/>
<organism evidence="14 15">
    <name type="scientific">Holzapfeliella saturejae</name>
    <dbReference type="NCBI Taxonomy" id="3082953"/>
    <lineage>
        <taxon>Bacteria</taxon>
        <taxon>Bacillati</taxon>
        <taxon>Bacillota</taxon>
        <taxon>Bacilli</taxon>
        <taxon>Lactobacillales</taxon>
        <taxon>Lactobacillaceae</taxon>
        <taxon>Holzapfeliella</taxon>
    </lineage>
</organism>
<keyword evidence="8 10" id="KW-0239">DNA-directed DNA polymerase</keyword>
<gene>
    <name evidence="14" type="primary">dnaN</name>
    <name evidence="14" type="ORF">R4Y45_01120</name>
</gene>
<dbReference type="EMBL" id="JAWMWG010000001">
    <property type="protein sequence ID" value="MEJ6347829.1"/>
    <property type="molecule type" value="Genomic_DNA"/>
</dbReference>
<evidence type="ECO:0000313" key="14">
    <source>
        <dbReference type="EMBL" id="MEJ6347829.1"/>
    </source>
</evidence>
<comment type="subunit">
    <text evidence="10">Forms a ring-shaped head-to-tail homodimer around DNA.</text>
</comment>
<evidence type="ECO:0000256" key="2">
    <source>
        <dbReference type="ARBA" id="ARBA00010752"/>
    </source>
</evidence>
<evidence type="ECO:0000256" key="4">
    <source>
        <dbReference type="ARBA" id="ARBA00022490"/>
    </source>
</evidence>
<keyword evidence="9" id="KW-0238">DNA-binding</keyword>
<evidence type="ECO:0000259" key="13">
    <source>
        <dbReference type="Pfam" id="PF02768"/>
    </source>
</evidence>
<dbReference type="InterPro" id="IPR001001">
    <property type="entry name" value="DNA_polIII_beta"/>
</dbReference>
<dbReference type="Gene3D" id="3.10.150.10">
    <property type="entry name" value="DNA Polymerase III, subunit A, domain 2"/>
    <property type="match status" value="1"/>
</dbReference>
<dbReference type="InterPro" id="IPR022635">
    <property type="entry name" value="DNA_polIII_beta_C"/>
</dbReference>
<accession>A0ABU8SEL9</accession>
<dbReference type="Gene3D" id="3.70.10.10">
    <property type="match status" value="1"/>
</dbReference>
<dbReference type="InterPro" id="IPR046938">
    <property type="entry name" value="DNA_clamp_sf"/>
</dbReference>
<dbReference type="Proteomes" id="UP001377804">
    <property type="component" value="Unassembled WGS sequence"/>
</dbReference>
<comment type="similarity">
    <text evidence="2 10">Belongs to the beta sliding clamp family.</text>
</comment>
<evidence type="ECO:0000256" key="1">
    <source>
        <dbReference type="ARBA" id="ARBA00004496"/>
    </source>
</evidence>
<evidence type="ECO:0000256" key="9">
    <source>
        <dbReference type="ARBA" id="ARBA00023125"/>
    </source>
</evidence>
<dbReference type="PANTHER" id="PTHR30478:SF0">
    <property type="entry name" value="BETA SLIDING CLAMP"/>
    <property type="match status" value="1"/>
</dbReference>
<feature type="domain" description="DNA polymerase III beta sliding clamp N-terminal" evidence="11">
    <location>
        <begin position="1"/>
        <end position="123"/>
    </location>
</feature>
<name>A0ABU8SEL9_9LACO</name>
<evidence type="ECO:0000313" key="15">
    <source>
        <dbReference type="Proteomes" id="UP001377804"/>
    </source>
</evidence>
<sequence length="376" mass="42292">MKFTIDRNKFINHLNHVMRAISSKTTIPILTGIKLDLSQEGLILTGSNSDISIKSTMIKDNELQIQSEGSIVLPARFFSEIVKKLPEAIFTFEVKENLQTVIKSGSSEFLINGLDADNYPRLPQVSKDLQFELNGKTLRNLINQTNFAVSTQESRPILTGVHFVISNEQVKAVATDSHRLSQRILKIENGPDTILDFIIPGKSLTELSRILSDVDDNIQIQMSENQILFTIGHLSFYSRLLEGTYPETDRLLPDSSTTDITFNSSKIFSALERASLLTHESRNNVVRLVINPELHQVVLYGNSPEVGNVEEILNVETLVGESLEISFNPDYLKSALRAFKTDQITMKFTQPLRPFTVVPKENDGQFVQLITPVRTF</sequence>
<evidence type="ECO:0000256" key="6">
    <source>
        <dbReference type="ARBA" id="ARBA00022695"/>
    </source>
</evidence>
<evidence type="ECO:0000256" key="3">
    <source>
        <dbReference type="ARBA" id="ARBA00021035"/>
    </source>
</evidence>
<dbReference type="RefSeq" id="WP_339968386.1">
    <property type="nucleotide sequence ID" value="NZ_JAWMWG010000001.1"/>
</dbReference>